<dbReference type="RefSeq" id="WP_308981550.1">
    <property type="nucleotide sequence ID" value="NZ_JAVIDL010000017.1"/>
</dbReference>
<dbReference type="CDD" id="cd07518">
    <property type="entry name" value="HAD_YbiV-Like"/>
    <property type="match status" value="1"/>
</dbReference>
<dbReference type="PANTHER" id="PTHR10000:SF53">
    <property type="entry name" value="5-AMINO-6-(5-PHOSPHO-D-RIBITYLAMINO)URACIL PHOSPHATASE YBJI-RELATED"/>
    <property type="match status" value="1"/>
</dbReference>
<dbReference type="SFLD" id="SFLDS00003">
    <property type="entry name" value="Haloacid_Dehalogenase"/>
    <property type="match status" value="1"/>
</dbReference>
<dbReference type="SUPFAM" id="SSF56784">
    <property type="entry name" value="HAD-like"/>
    <property type="match status" value="1"/>
</dbReference>
<dbReference type="Proteomes" id="UP001243844">
    <property type="component" value="Unassembled WGS sequence"/>
</dbReference>
<dbReference type="GO" id="GO:0016791">
    <property type="term" value="F:phosphatase activity"/>
    <property type="evidence" value="ECO:0007669"/>
    <property type="project" value="UniProtKB-ARBA"/>
</dbReference>
<dbReference type="NCBIfam" id="TIGR00099">
    <property type="entry name" value="Cof-subfamily"/>
    <property type="match status" value="1"/>
</dbReference>
<accession>A0AAW8J9A9</accession>
<dbReference type="NCBIfam" id="TIGR01484">
    <property type="entry name" value="HAD-SF-IIB"/>
    <property type="match status" value="1"/>
</dbReference>
<dbReference type="InterPro" id="IPR036412">
    <property type="entry name" value="HAD-like_sf"/>
</dbReference>
<dbReference type="GO" id="GO:0000287">
    <property type="term" value="F:magnesium ion binding"/>
    <property type="evidence" value="ECO:0007669"/>
    <property type="project" value="UniProtKB-ARBA"/>
</dbReference>
<dbReference type="SFLD" id="SFLDG01140">
    <property type="entry name" value="C2.B:_Phosphomannomutase_and_P"/>
    <property type="match status" value="1"/>
</dbReference>
<keyword evidence="1" id="KW-0378">Hydrolase</keyword>
<dbReference type="GO" id="GO:0005829">
    <property type="term" value="C:cytosol"/>
    <property type="evidence" value="ECO:0007669"/>
    <property type="project" value="TreeGrafter"/>
</dbReference>
<name>A0AAW8J9A9_9GAMM</name>
<dbReference type="EC" id="3.1.3.-" evidence="1"/>
<comment type="caution">
    <text evidence="1">The sequence shown here is derived from an EMBL/GenBank/DDBJ whole genome shotgun (WGS) entry which is preliminary data.</text>
</comment>
<dbReference type="Gene3D" id="3.30.1240.10">
    <property type="match status" value="1"/>
</dbReference>
<dbReference type="Pfam" id="PF08282">
    <property type="entry name" value="Hydrolase_3"/>
    <property type="match status" value="1"/>
</dbReference>
<dbReference type="InterPro" id="IPR000150">
    <property type="entry name" value="Cof"/>
</dbReference>
<dbReference type="Gene3D" id="3.40.50.1000">
    <property type="entry name" value="HAD superfamily/HAD-like"/>
    <property type="match status" value="1"/>
</dbReference>
<sequence length="285" mass="32237">MSVKLIAVDMDSTFLKTDKSYNKPRFLKQYAELKQQGIHFVVASGNPLYTLQQYFPEIGHEIAFVAENGSHVMHQQEEINFSRFDPILLQQIISDLHADFADCMVLCAKDRGYIGAELAESSLSKLNIYFKKLQRVAQLSDVQADVCKLTLNTTPSTEPQALKLLATKSYVQQKQVDLVSSGFGFIDLILPNQHKAFGLSFLQQLWQVEDHEMLTIGDNYNDMAMVKQAGYGFAMANAVPELKQIARYQTGSNDQEGVLDVIDWVLSNEKSWESWQQDHLTMASI</sequence>
<proteinExistence type="predicted"/>
<dbReference type="InterPro" id="IPR006379">
    <property type="entry name" value="HAD-SF_hydro_IIB"/>
</dbReference>
<gene>
    <name evidence="1" type="ORF">RFH47_10105</name>
</gene>
<evidence type="ECO:0000313" key="1">
    <source>
        <dbReference type="EMBL" id="MDQ8936082.1"/>
    </source>
</evidence>
<reference evidence="1" key="1">
    <citation type="submission" date="2023-08" db="EMBL/GenBank/DDBJ databases">
        <title>Emergence of clinically-relevant ST2 carbapenem-resistant Acinetobacter baumannii strains in hospital sewages in Zhejiang, East of China.</title>
        <authorList>
            <person name="Kaichao C."/>
            <person name="Zhang R."/>
        </authorList>
    </citation>
    <scope>NUCLEOTIDE SEQUENCE</scope>
    <source>
        <strain evidence="1">M-RB-37</strain>
    </source>
</reference>
<dbReference type="EMBL" id="JAVIDL010000017">
    <property type="protein sequence ID" value="MDQ8936082.1"/>
    <property type="molecule type" value="Genomic_DNA"/>
</dbReference>
<dbReference type="InterPro" id="IPR023214">
    <property type="entry name" value="HAD_sf"/>
</dbReference>
<dbReference type="PANTHER" id="PTHR10000">
    <property type="entry name" value="PHOSPHOSERINE PHOSPHATASE"/>
    <property type="match status" value="1"/>
</dbReference>
<protein>
    <submittedName>
        <fullName evidence="1">Cof-type HAD-IIB family hydrolase</fullName>
        <ecNumber evidence="1">3.1.3.-</ecNumber>
    </submittedName>
</protein>
<evidence type="ECO:0000313" key="2">
    <source>
        <dbReference type="Proteomes" id="UP001243844"/>
    </source>
</evidence>
<dbReference type="AlphaFoldDB" id="A0AAW8J9A9"/>
<organism evidence="1 2">
    <name type="scientific">Acinetobacter rudis</name>
    <dbReference type="NCBI Taxonomy" id="632955"/>
    <lineage>
        <taxon>Bacteria</taxon>
        <taxon>Pseudomonadati</taxon>
        <taxon>Pseudomonadota</taxon>
        <taxon>Gammaproteobacteria</taxon>
        <taxon>Moraxellales</taxon>
        <taxon>Moraxellaceae</taxon>
        <taxon>Acinetobacter</taxon>
    </lineage>
</organism>